<keyword evidence="12" id="KW-1185">Reference proteome</keyword>
<keyword evidence="3 11" id="KW-0808">Transferase</keyword>
<dbReference type="GO" id="GO:0004674">
    <property type="term" value="F:protein serine/threonine kinase activity"/>
    <property type="evidence" value="ECO:0007669"/>
    <property type="project" value="UniProtKB-EC"/>
</dbReference>
<dbReference type="RefSeq" id="WP_399647231.1">
    <property type="nucleotide sequence ID" value="NZ_JBITYG010000003.1"/>
</dbReference>
<comment type="caution">
    <text evidence="11">The sequence shown here is derived from an EMBL/GenBank/DDBJ whole genome shotgun (WGS) entry which is preliminary data.</text>
</comment>
<evidence type="ECO:0000313" key="11">
    <source>
        <dbReference type="EMBL" id="MFI9101116.1"/>
    </source>
</evidence>
<evidence type="ECO:0000256" key="4">
    <source>
        <dbReference type="ARBA" id="ARBA00022741"/>
    </source>
</evidence>
<feature type="binding site" evidence="7">
    <location>
        <position position="37"/>
    </location>
    <ligand>
        <name>ATP</name>
        <dbReference type="ChEBI" id="CHEBI:30616"/>
    </ligand>
</feature>
<dbReference type="InterPro" id="IPR008271">
    <property type="entry name" value="Ser/Thr_kinase_AS"/>
</dbReference>
<keyword evidence="6 7" id="KW-0067">ATP-binding</keyword>
<dbReference type="PROSITE" id="PS50011">
    <property type="entry name" value="PROTEIN_KINASE_DOM"/>
    <property type="match status" value="1"/>
</dbReference>
<dbReference type="InterPro" id="IPR017441">
    <property type="entry name" value="Protein_kinase_ATP_BS"/>
</dbReference>
<protein>
    <recommendedName>
        <fullName evidence="1">non-specific serine/threonine protein kinase</fullName>
        <ecNumber evidence="1">2.7.11.1</ecNumber>
    </recommendedName>
</protein>
<evidence type="ECO:0000256" key="2">
    <source>
        <dbReference type="ARBA" id="ARBA00022527"/>
    </source>
</evidence>
<dbReference type="PROSITE" id="PS00108">
    <property type="entry name" value="PROTEIN_KINASE_ST"/>
    <property type="match status" value="1"/>
</dbReference>
<dbReference type="Pfam" id="PF00069">
    <property type="entry name" value="Pkinase"/>
    <property type="match status" value="1"/>
</dbReference>
<dbReference type="Proteomes" id="UP001614394">
    <property type="component" value="Unassembled WGS sequence"/>
</dbReference>
<dbReference type="PROSITE" id="PS00107">
    <property type="entry name" value="PROTEIN_KINASE_ATP"/>
    <property type="match status" value="1"/>
</dbReference>
<feature type="region of interest" description="Disordered" evidence="8">
    <location>
        <begin position="461"/>
        <end position="580"/>
    </location>
</feature>
<evidence type="ECO:0000259" key="10">
    <source>
        <dbReference type="PROSITE" id="PS50011"/>
    </source>
</evidence>
<accession>A0ABW8C6T9</accession>
<keyword evidence="5 11" id="KW-0418">Kinase</keyword>
<keyword evidence="9" id="KW-0472">Membrane</keyword>
<evidence type="ECO:0000256" key="7">
    <source>
        <dbReference type="PROSITE-ProRule" id="PRU10141"/>
    </source>
</evidence>
<gene>
    <name evidence="11" type="ORF">ACIGXA_11380</name>
</gene>
<dbReference type="InterPro" id="IPR011009">
    <property type="entry name" value="Kinase-like_dom_sf"/>
</dbReference>
<evidence type="ECO:0000256" key="5">
    <source>
        <dbReference type="ARBA" id="ARBA00022777"/>
    </source>
</evidence>
<evidence type="ECO:0000256" key="1">
    <source>
        <dbReference type="ARBA" id="ARBA00012513"/>
    </source>
</evidence>
<evidence type="ECO:0000313" key="12">
    <source>
        <dbReference type="Proteomes" id="UP001614394"/>
    </source>
</evidence>
<dbReference type="SUPFAM" id="SSF56112">
    <property type="entry name" value="Protein kinase-like (PK-like)"/>
    <property type="match status" value="1"/>
</dbReference>
<organism evidence="11 12">
    <name type="scientific">Streptomyces fildesensis</name>
    <dbReference type="NCBI Taxonomy" id="375757"/>
    <lineage>
        <taxon>Bacteria</taxon>
        <taxon>Bacillati</taxon>
        <taxon>Actinomycetota</taxon>
        <taxon>Actinomycetes</taxon>
        <taxon>Kitasatosporales</taxon>
        <taxon>Streptomycetaceae</taxon>
        <taxon>Streptomyces</taxon>
    </lineage>
</organism>
<dbReference type="Gene3D" id="1.10.510.10">
    <property type="entry name" value="Transferase(Phosphotransferase) domain 1"/>
    <property type="match status" value="1"/>
</dbReference>
<keyword evidence="9" id="KW-0812">Transmembrane</keyword>
<feature type="compositionally biased region" description="Low complexity" evidence="8">
    <location>
        <begin position="509"/>
        <end position="574"/>
    </location>
</feature>
<evidence type="ECO:0000256" key="8">
    <source>
        <dbReference type="SAM" id="MobiDB-lite"/>
    </source>
</evidence>
<keyword evidence="9" id="KW-1133">Transmembrane helix</keyword>
<feature type="compositionally biased region" description="Gly residues" evidence="8">
    <location>
        <begin position="484"/>
        <end position="508"/>
    </location>
</feature>
<keyword evidence="4 7" id="KW-0547">Nucleotide-binding</keyword>
<dbReference type="InterPro" id="IPR000719">
    <property type="entry name" value="Prot_kinase_dom"/>
</dbReference>
<dbReference type="PANTHER" id="PTHR43289">
    <property type="entry name" value="MITOGEN-ACTIVATED PROTEIN KINASE KINASE KINASE 20-RELATED"/>
    <property type="match status" value="1"/>
</dbReference>
<proteinExistence type="predicted"/>
<evidence type="ECO:0000256" key="9">
    <source>
        <dbReference type="SAM" id="Phobius"/>
    </source>
</evidence>
<dbReference type="PANTHER" id="PTHR43289:SF6">
    <property type="entry name" value="SERINE_THREONINE-PROTEIN KINASE NEKL-3"/>
    <property type="match status" value="1"/>
</dbReference>
<dbReference type="EC" id="2.7.11.1" evidence="1"/>
<reference evidence="11 12" key="1">
    <citation type="submission" date="2024-10" db="EMBL/GenBank/DDBJ databases">
        <title>The Natural Products Discovery Center: Release of the First 8490 Sequenced Strains for Exploring Actinobacteria Biosynthetic Diversity.</title>
        <authorList>
            <person name="Kalkreuter E."/>
            <person name="Kautsar S.A."/>
            <person name="Yang D."/>
            <person name="Bader C.D."/>
            <person name="Teijaro C.N."/>
            <person name="Fluegel L."/>
            <person name="Davis C.M."/>
            <person name="Simpson J.R."/>
            <person name="Lauterbach L."/>
            <person name="Steele A.D."/>
            <person name="Gui C."/>
            <person name="Meng S."/>
            <person name="Li G."/>
            <person name="Viehrig K."/>
            <person name="Ye F."/>
            <person name="Su P."/>
            <person name="Kiefer A.F."/>
            <person name="Nichols A."/>
            <person name="Cepeda A.J."/>
            <person name="Yan W."/>
            <person name="Fan B."/>
            <person name="Jiang Y."/>
            <person name="Adhikari A."/>
            <person name="Zheng C.-J."/>
            <person name="Schuster L."/>
            <person name="Cowan T.M."/>
            <person name="Smanski M.J."/>
            <person name="Chevrette M.G."/>
            <person name="De Carvalho L.P.S."/>
            <person name="Shen B."/>
        </authorList>
    </citation>
    <scope>NUCLEOTIDE SEQUENCE [LARGE SCALE GENOMIC DNA]</scope>
    <source>
        <strain evidence="11 12">NPDC053399</strain>
    </source>
</reference>
<evidence type="ECO:0000256" key="3">
    <source>
        <dbReference type="ARBA" id="ARBA00022679"/>
    </source>
</evidence>
<dbReference type="EMBL" id="JBITYG010000003">
    <property type="protein sequence ID" value="MFI9101116.1"/>
    <property type="molecule type" value="Genomic_DNA"/>
</dbReference>
<feature type="transmembrane region" description="Helical" evidence="9">
    <location>
        <begin position="328"/>
        <end position="351"/>
    </location>
</feature>
<evidence type="ECO:0000256" key="6">
    <source>
        <dbReference type="ARBA" id="ARBA00022840"/>
    </source>
</evidence>
<sequence length="679" mass="68067">MEWIVPGYSHTRPLGAGASGRVVLALHEATGTPVAIKYLSEELLAQAEFREMFQEEAQQLGRLVSPHVVRLWEYVEGPQGAAIVMELVDGIPLRALLHQEGATGPEAALVVLKGSLLGLAAAHGVGVVHRDYKPENVLVAGNGWSKLVDFGIAVPSGQNGGVAGTPPYMAPEQWIGDPASPAADVYAATATFFECLTGMRPYGGTTFVELAVQHRVAPIPAVLAPAAVRPLIRRGLAKAVSDRPPSAMAFVQELEAVAGAAYGQDWEERGQRKLAALAALLPLMFPSAGVTPTHTTVLAETGLPGGKPRRVGRVARKGVRRIVPERKLLVGGIAGVIVLGVLAGGFASGMIPLRDTSRGAVTLRLSASVVADGSTFVATASGFMPGEGVRFSWSGRPGGTELALVIAGPARSVSSTVSTAGLEGSASATFKEKDRPGSYVMRVTGLSSGRSASTSFEVIAAGAMPPPTSPGNESGGASATGGSSTTGGGGSTTGGATSGGATSGGATTGGTRTDGSTSGGSTSSGTSTGGSTSEGSTSSGTNTDGSTTEGSTSGGTSTDGSTTEGTTGGPTSSTPVTLTFSSSTVPYGSGFTASGSGFEPGETVVMTNEATGANFDGPSTADGDGNFTDEVSELLPPGNYTFWATGQSSGRRASAQLVVLPTPDSLAPASPPSTTPVIR</sequence>
<name>A0ABW8C6T9_9ACTN</name>
<feature type="domain" description="Protein kinase" evidence="10">
    <location>
        <begin position="8"/>
        <end position="255"/>
    </location>
</feature>
<dbReference type="CDD" id="cd14014">
    <property type="entry name" value="STKc_PknB_like"/>
    <property type="match status" value="1"/>
</dbReference>
<keyword evidence="2" id="KW-0723">Serine/threonine-protein kinase</keyword>